<name>A0A5N6KZD3_9ROSI</name>
<accession>A0A5N6KZD3</accession>
<comment type="caution">
    <text evidence="2">The sequence shown here is derived from an EMBL/GenBank/DDBJ whole genome shotgun (WGS) entry which is preliminary data.</text>
</comment>
<dbReference type="AlphaFoldDB" id="A0A5N6KZD3"/>
<reference evidence="2 3" key="1">
    <citation type="submission" date="2019-06" db="EMBL/GenBank/DDBJ databases">
        <title>A chromosomal-level reference genome of Carpinus fangiana (Coryloideae, Betulaceae).</title>
        <authorList>
            <person name="Yang X."/>
            <person name="Wang Z."/>
            <person name="Zhang L."/>
            <person name="Hao G."/>
            <person name="Liu J."/>
            <person name="Yang Y."/>
        </authorList>
    </citation>
    <scope>NUCLEOTIDE SEQUENCE [LARGE SCALE GENOMIC DNA]</scope>
    <source>
        <strain evidence="2">Cfa_2016G</strain>
        <tissue evidence="2">Leaf</tissue>
    </source>
</reference>
<protein>
    <submittedName>
        <fullName evidence="2">Uncharacterized protein</fullName>
    </submittedName>
</protein>
<evidence type="ECO:0000313" key="2">
    <source>
        <dbReference type="EMBL" id="KAB8388305.1"/>
    </source>
</evidence>
<dbReference type="EMBL" id="VIBQ01000024">
    <property type="protein sequence ID" value="KAB8388305.1"/>
    <property type="molecule type" value="Genomic_DNA"/>
</dbReference>
<sequence length="90" mass="10304">MIVKMGLDQMGHDESPFPSGTCGRTGEALEMNICFSYLSLQPSLKMMNVRRLGLWVQLGGKQIGEEEKSPWRLTLGRLSTQEKIHFYEWV</sequence>
<evidence type="ECO:0000313" key="3">
    <source>
        <dbReference type="Proteomes" id="UP000327013"/>
    </source>
</evidence>
<keyword evidence="3" id="KW-1185">Reference proteome</keyword>
<gene>
    <name evidence="2" type="ORF">FH972_024779</name>
</gene>
<proteinExistence type="predicted"/>
<feature type="region of interest" description="Disordered" evidence="1">
    <location>
        <begin position="1"/>
        <end position="21"/>
    </location>
</feature>
<organism evidence="2 3">
    <name type="scientific">Carpinus fangiana</name>
    <dbReference type="NCBI Taxonomy" id="176857"/>
    <lineage>
        <taxon>Eukaryota</taxon>
        <taxon>Viridiplantae</taxon>
        <taxon>Streptophyta</taxon>
        <taxon>Embryophyta</taxon>
        <taxon>Tracheophyta</taxon>
        <taxon>Spermatophyta</taxon>
        <taxon>Magnoliopsida</taxon>
        <taxon>eudicotyledons</taxon>
        <taxon>Gunneridae</taxon>
        <taxon>Pentapetalae</taxon>
        <taxon>rosids</taxon>
        <taxon>fabids</taxon>
        <taxon>Fagales</taxon>
        <taxon>Betulaceae</taxon>
        <taxon>Carpinus</taxon>
    </lineage>
</organism>
<evidence type="ECO:0000256" key="1">
    <source>
        <dbReference type="SAM" id="MobiDB-lite"/>
    </source>
</evidence>
<dbReference type="Proteomes" id="UP000327013">
    <property type="component" value="Unassembled WGS sequence"/>
</dbReference>